<sequence>MILASLINITFVGTKKKPLQVLPKLFQVRRKRVFDALIWLKNNNPLYAPLEISEADLVALREEGLPDEILVNLRYSDDVQAALKEHGGYIPLDEENGATSSNTHSEPSDEKVNEPDPLFDMLPADFVVLPNNVDRMAENIERRLAEDLLAEDTQPDVFPLYSNGVLDLNGSEITDSDIFSHGVENIVPGPIAIDYGVRKGSAFISEYARVDDEGERFDGGPTNPNLLLGAHPVLFPYAAGGIEVDREEDVTFEAHVQWALEYGDKRFRKDLLFTFQVFSILQRRRICRSTCVQARASDFLANSHLFEKLRPRDLILASREEARRMPFSNPAVQLLRKQLTTVRACVMGTDESRVSIRAQIWGMTLRFNPPSIWMTINFADVADPIAQVLAGENLNLDDFLSTASMKTSQERSQIIAADPFAAAEFFHHFVKTLLVNFFGIDVSTRGNIKRQTGALGIVNGYVGVVEAQARGSLHLHLLL</sequence>
<evidence type="ECO:0000313" key="4">
    <source>
        <dbReference type="EMBL" id="GAT47463.1"/>
    </source>
</evidence>
<evidence type="ECO:0000313" key="5">
    <source>
        <dbReference type="Proteomes" id="UP000815677"/>
    </source>
</evidence>
<dbReference type="Pfam" id="PF20209">
    <property type="entry name" value="DUF6570"/>
    <property type="match status" value="1"/>
</dbReference>
<accession>A0ABQ0L8T6</accession>
<evidence type="ECO:0000259" key="3">
    <source>
        <dbReference type="Pfam" id="PF20209"/>
    </source>
</evidence>
<feature type="domain" description="Helitron helicase-like" evidence="2">
    <location>
        <begin position="255"/>
        <end position="479"/>
    </location>
</feature>
<proteinExistence type="predicted"/>
<name>A0ABQ0L8T6_MYCCL</name>
<dbReference type="InterPro" id="IPR046700">
    <property type="entry name" value="DUF6570"/>
</dbReference>
<dbReference type="EMBL" id="DF843571">
    <property type="protein sequence ID" value="GAT47463.1"/>
    <property type="molecule type" value="Genomic_DNA"/>
</dbReference>
<dbReference type="InterPro" id="IPR025476">
    <property type="entry name" value="Helitron_helicase-like"/>
</dbReference>
<evidence type="ECO:0000259" key="2">
    <source>
        <dbReference type="Pfam" id="PF14214"/>
    </source>
</evidence>
<dbReference type="Pfam" id="PF14214">
    <property type="entry name" value="Helitron_like_N"/>
    <property type="match status" value="1"/>
</dbReference>
<dbReference type="Proteomes" id="UP000815677">
    <property type="component" value="Unassembled WGS sequence"/>
</dbReference>
<protein>
    <recommendedName>
        <fullName evidence="6">Helitron helicase-like domain-containing protein</fullName>
    </recommendedName>
</protein>
<organism evidence="4 5">
    <name type="scientific">Mycena chlorophos</name>
    <name type="common">Agaric fungus</name>
    <name type="synonym">Agaricus chlorophos</name>
    <dbReference type="NCBI Taxonomy" id="658473"/>
    <lineage>
        <taxon>Eukaryota</taxon>
        <taxon>Fungi</taxon>
        <taxon>Dikarya</taxon>
        <taxon>Basidiomycota</taxon>
        <taxon>Agaricomycotina</taxon>
        <taxon>Agaricomycetes</taxon>
        <taxon>Agaricomycetidae</taxon>
        <taxon>Agaricales</taxon>
        <taxon>Marasmiineae</taxon>
        <taxon>Mycenaceae</taxon>
        <taxon>Mycena</taxon>
    </lineage>
</organism>
<feature type="domain" description="DUF6570" evidence="3">
    <location>
        <begin position="3"/>
        <end position="57"/>
    </location>
</feature>
<reference evidence="4" key="1">
    <citation type="submission" date="2014-09" db="EMBL/GenBank/DDBJ databases">
        <title>Genome sequence of the luminous mushroom Mycena chlorophos for searching fungal bioluminescence genes.</title>
        <authorList>
            <person name="Tanaka Y."/>
            <person name="Kasuga D."/>
            <person name="Oba Y."/>
            <person name="Hase S."/>
            <person name="Sato K."/>
            <person name="Oba Y."/>
            <person name="Sakakibara Y."/>
        </authorList>
    </citation>
    <scope>NUCLEOTIDE SEQUENCE</scope>
</reference>
<evidence type="ECO:0000256" key="1">
    <source>
        <dbReference type="SAM" id="MobiDB-lite"/>
    </source>
</evidence>
<gene>
    <name evidence="4" type="ORF">MCHLO_04923</name>
</gene>
<feature type="region of interest" description="Disordered" evidence="1">
    <location>
        <begin position="90"/>
        <end position="114"/>
    </location>
</feature>
<evidence type="ECO:0008006" key="6">
    <source>
        <dbReference type="Google" id="ProtNLM"/>
    </source>
</evidence>
<keyword evidence="5" id="KW-1185">Reference proteome</keyword>